<organism evidence="2 3">
    <name type="scientific">Merdimmobilis hominis</name>
    <dbReference type="NCBI Taxonomy" id="2897707"/>
    <lineage>
        <taxon>Bacteria</taxon>
        <taxon>Bacillati</taxon>
        <taxon>Bacillota</taxon>
        <taxon>Clostridia</taxon>
        <taxon>Eubacteriales</taxon>
        <taxon>Oscillospiraceae</taxon>
        <taxon>Merdimmobilis</taxon>
    </lineage>
</organism>
<evidence type="ECO:0000313" key="3">
    <source>
        <dbReference type="Proteomes" id="UP000774750"/>
    </source>
</evidence>
<name>A0A938X887_9FIRM</name>
<comment type="caution">
    <text evidence="2">The sequence shown here is derived from an EMBL/GenBank/DDBJ whole genome shotgun (WGS) entry which is preliminary data.</text>
</comment>
<accession>A0A938X887</accession>
<dbReference type="Proteomes" id="UP000774750">
    <property type="component" value="Unassembled WGS sequence"/>
</dbReference>
<dbReference type="AlphaFoldDB" id="A0A938X887"/>
<protein>
    <submittedName>
        <fullName evidence="2">Uncharacterized protein</fullName>
    </submittedName>
</protein>
<reference evidence="2" key="2">
    <citation type="journal article" date="2021" name="Sci. Rep.">
        <title>The distribution of antibiotic resistance genes in chicken gut microbiota commensals.</title>
        <authorList>
            <person name="Juricova H."/>
            <person name="Matiasovicova J."/>
            <person name="Kubasova T."/>
            <person name="Cejkova D."/>
            <person name="Rychlik I."/>
        </authorList>
    </citation>
    <scope>NUCLEOTIDE SEQUENCE</scope>
    <source>
        <strain evidence="2">An559</strain>
    </source>
</reference>
<evidence type="ECO:0000256" key="1">
    <source>
        <dbReference type="SAM" id="Phobius"/>
    </source>
</evidence>
<evidence type="ECO:0000313" key="2">
    <source>
        <dbReference type="EMBL" id="MBM6921329.1"/>
    </source>
</evidence>
<keyword evidence="1" id="KW-1133">Transmembrane helix</keyword>
<reference evidence="2" key="1">
    <citation type="submission" date="2020-08" db="EMBL/GenBank/DDBJ databases">
        <authorList>
            <person name="Cejkova D."/>
            <person name="Kubasova T."/>
            <person name="Jahodarova E."/>
            <person name="Rychlik I."/>
        </authorList>
    </citation>
    <scope>NUCLEOTIDE SEQUENCE</scope>
    <source>
        <strain evidence="2">An559</strain>
    </source>
</reference>
<keyword evidence="1" id="KW-0472">Membrane</keyword>
<dbReference type="RefSeq" id="WP_204447148.1">
    <property type="nucleotide sequence ID" value="NZ_JACJKY010000014.1"/>
</dbReference>
<proteinExistence type="predicted"/>
<keyword evidence="3" id="KW-1185">Reference proteome</keyword>
<sequence length="57" mass="6640">MKELRSSEEKTKTTLPIISLLLMIAALAMTSAYVLYKYTSDRSYRRKWKDYDDCGLA</sequence>
<feature type="transmembrane region" description="Helical" evidence="1">
    <location>
        <begin position="15"/>
        <end position="36"/>
    </location>
</feature>
<gene>
    <name evidence="2" type="ORF">H6A12_09195</name>
</gene>
<keyword evidence="1" id="KW-0812">Transmembrane</keyword>
<dbReference type="EMBL" id="JACJKY010000014">
    <property type="protein sequence ID" value="MBM6921329.1"/>
    <property type="molecule type" value="Genomic_DNA"/>
</dbReference>